<dbReference type="InterPro" id="IPR005227">
    <property type="entry name" value="YqgF"/>
</dbReference>
<dbReference type="SMART" id="SM00732">
    <property type="entry name" value="YqgFc"/>
    <property type="match status" value="1"/>
</dbReference>
<dbReference type="SUPFAM" id="SSF53098">
    <property type="entry name" value="Ribonuclease H-like"/>
    <property type="match status" value="1"/>
</dbReference>
<accession>A0ABU0CSZ9</accession>
<feature type="domain" description="YqgF/RNase H-like" evidence="6">
    <location>
        <begin position="1"/>
        <end position="98"/>
    </location>
</feature>
<dbReference type="InterPro" id="IPR012337">
    <property type="entry name" value="RNaseH-like_sf"/>
</dbReference>
<organism evidence="7 8">
    <name type="scientific">Caldalkalibacillus uzonensis</name>
    <dbReference type="NCBI Taxonomy" id="353224"/>
    <lineage>
        <taxon>Bacteria</taxon>
        <taxon>Bacillati</taxon>
        <taxon>Bacillota</taxon>
        <taxon>Bacilli</taxon>
        <taxon>Bacillales</taxon>
        <taxon>Bacillaceae</taxon>
        <taxon>Caldalkalibacillus</taxon>
    </lineage>
</organism>
<dbReference type="Gene3D" id="3.30.420.140">
    <property type="entry name" value="YqgF/RNase H-like domain"/>
    <property type="match status" value="1"/>
</dbReference>
<comment type="function">
    <text evidence="5">Could be a nuclease involved in processing of the 5'-end of pre-16S rRNA.</text>
</comment>
<dbReference type="InterPro" id="IPR006641">
    <property type="entry name" value="YqgF/RNaseH-like_dom"/>
</dbReference>
<evidence type="ECO:0000256" key="3">
    <source>
        <dbReference type="ARBA" id="ARBA00022722"/>
    </source>
</evidence>
<evidence type="ECO:0000256" key="1">
    <source>
        <dbReference type="ARBA" id="ARBA00022490"/>
    </source>
</evidence>
<dbReference type="EC" id="3.1.-.-" evidence="5"/>
<protein>
    <recommendedName>
        <fullName evidence="5">Putative pre-16S rRNA nuclease</fullName>
        <ecNumber evidence="5">3.1.-.-</ecNumber>
    </recommendedName>
</protein>
<dbReference type="GO" id="GO:0016787">
    <property type="term" value="F:hydrolase activity"/>
    <property type="evidence" value="ECO:0007669"/>
    <property type="project" value="UniProtKB-KW"/>
</dbReference>
<dbReference type="PANTHER" id="PTHR33317:SF4">
    <property type="entry name" value="POLYNUCLEOTIDYL TRANSFERASE, RIBONUCLEASE H-LIKE SUPERFAMILY PROTEIN"/>
    <property type="match status" value="1"/>
</dbReference>
<keyword evidence="4 5" id="KW-0378">Hydrolase</keyword>
<reference evidence="7 8" key="1">
    <citation type="submission" date="2023-07" db="EMBL/GenBank/DDBJ databases">
        <title>Genomic Encyclopedia of Type Strains, Phase IV (KMG-IV): sequencing the most valuable type-strain genomes for metagenomic binning, comparative biology and taxonomic classification.</title>
        <authorList>
            <person name="Goeker M."/>
        </authorList>
    </citation>
    <scope>NUCLEOTIDE SEQUENCE [LARGE SCALE GENOMIC DNA]</scope>
    <source>
        <strain evidence="7 8">DSM 17740</strain>
    </source>
</reference>
<comment type="similarity">
    <text evidence="5">Belongs to the YqgF HJR family.</text>
</comment>
<sequence length="134" mass="14724">MGLDVGQKTIGVSISDELGWTAQGLEVIKRTNLEQDLARLEDLIGQYQVSQIIVGLPKNMDGTIGQTGVLCQAFAQALQAKTGLPVKMWDERLSTQSAERILLAADMSRKKRKQVIDKMAAVIILQSYLDAHTK</sequence>
<evidence type="ECO:0000259" key="6">
    <source>
        <dbReference type="SMART" id="SM00732"/>
    </source>
</evidence>
<evidence type="ECO:0000313" key="7">
    <source>
        <dbReference type="EMBL" id="MDQ0339551.1"/>
    </source>
</evidence>
<dbReference type="PANTHER" id="PTHR33317">
    <property type="entry name" value="POLYNUCLEOTIDYL TRANSFERASE, RIBONUCLEASE H-LIKE SUPERFAMILY PROTEIN"/>
    <property type="match status" value="1"/>
</dbReference>
<evidence type="ECO:0000256" key="5">
    <source>
        <dbReference type="HAMAP-Rule" id="MF_00651"/>
    </source>
</evidence>
<dbReference type="InterPro" id="IPR037027">
    <property type="entry name" value="YqgF/RNaseH-like_dom_sf"/>
</dbReference>
<dbReference type="HAMAP" id="MF_00651">
    <property type="entry name" value="Nuclease_YqgF"/>
    <property type="match status" value="1"/>
</dbReference>
<keyword evidence="3 5" id="KW-0540">Nuclease</keyword>
<dbReference type="EMBL" id="JAUSUQ010000008">
    <property type="protein sequence ID" value="MDQ0339551.1"/>
    <property type="molecule type" value="Genomic_DNA"/>
</dbReference>
<evidence type="ECO:0000313" key="8">
    <source>
        <dbReference type="Proteomes" id="UP001232445"/>
    </source>
</evidence>
<name>A0ABU0CSZ9_9BACI</name>
<keyword evidence="1 5" id="KW-0963">Cytoplasm</keyword>
<comment type="subcellular location">
    <subcellularLocation>
        <location evidence="5">Cytoplasm</location>
    </subcellularLocation>
</comment>
<keyword evidence="8" id="KW-1185">Reference proteome</keyword>
<comment type="caution">
    <text evidence="7">The sequence shown here is derived from an EMBL/GenBank/DDBJ whole genome shotgun (WGS) entry which is preliminary data.</text>
</comment>
<gene>
    <name evidence="7" type="ORF">J2S00_002339</name>
</gene>
<keyword evidence="2 5" id="KW-0690">Ribosome biogenesis</keyword>
<dbReference type="CDD" id="cd16964">
    <property type="entry name" value="YqgF"/>
    <property type="match status" value="1"/>
</dbReference>
<dbReference type="NCBIfam" id="TIGR00250">
    <property type="entry name" value="RNAse_H_YqgF"/>
    <property type="match status" value="1"/>
</dbReference>
<evidence type="ECO:0000256" key="2">
    <source>
        <dbReference type="ARBA" id="ARBA00022517"/>
    </source>
</evidence>
<proteinExistence type="inferred from homology"/>
<dbReference type="Proteomes" id="UP001232445">
    <property type="component" value="Unassembled WGS sequence"/>
</dbReference>
<evidence type="ECO:0000256" key="4">
    <source>
        <dbReference type="ARBA" id="ARBA00022801"/>
    </source>
</evidence>
<dbReference type="Pfam" id="PF03652">
    <property type="entry name" value="RuvX"/>
    <property type="match status" value="1"/>
</dbReference>